<dbReference type="InterPro" id="IPR013792">
    <property type="entry name" value="RNA3'P_cycl/enolpyr_Trfase_a/b"/>
</dbReference>
<dbReference type="EMBL" id="CP054719">
    <property type="protein sequence ID" value="QOL19729.1"/>
    <property type="molecule type" value="Genomic_DNA"/>
</dbReference>
<dbReference type="Pfam" id="PF00275">
    <property type="entry name" value="EPSP_synthase"/>
    <property type="match status" value="1"/>
</dbReference>
<evidence type="ECO:0000256" key="4">
    <source>
        <dbReference type="ARBA" id="ARBA00022618"/>
    </source>
</evidence>
<dbReference type="InterPro" id="IPR005750">
    <property type="entry name" value="UDP_GlcNAc_COvinyl_MurA"/>
</dbReference>
<proteinExistence type="inferred from homology"/>
<evidence type="ECO:0000256" key="1">
    <source>
        <dbReference type="ARBA" id="ARBA00004496"/>
    </source>
</evidence>
<feature type="binding site" evidence="13">
    <location>
        <position position="329"/>
    </location>
    <ligand>
        <name>UDP-N-acetyl-alpha-D-glucosamine</name>
        <dbReference type="ChEBI" id="CHEBI:57705"/>
    </ligand>
</feature>
<dbReference type="GO" id="GO:0005737">
    <property type="term" value="C:cytoplasm"/>
    <property type="evidence" value="ECO:0007669"/>
    <property type="project" value="UniProtKB-SubCell"/>
</dbReference>
<keyword evidence="7 13" id="KW-0573">Peptidoglycan synthesis</keyword>
<comment type="similarity">
    <text evidence="11 13">Belongs to the EPSP synthase family. MurA subfamily.</text>
</comment>
<comment type="subcellular location">
    <subcellularLocation>
        <location evidence="1 13">Cytoplasm</location>
    </subcellularLocation>
</comment>
<evidence type="ECO:0000313" key="15">
    <source>
        <dbReference type="EMBL" id="QOL19729.1"/>
    </source>
</evidence>
<dbReference type="GO" id="GO:0071555">
    <property type="term" value="P:cell wall organization"/>
    <property type="evidence" value="ECO:0007669"/>
    <property type="project" value="UniProtKB-KW"/>
</dbReference>
<organism evidence="15 16">
    <name type="scientific">Candidatus Bodocaedibacter vickermanii</name>
    <dbReference type="NCBI Taxonomy" id="2741701"/>
    <lineage>
        <taxon>Bacteria</taxon>
        <taxon>Pseudomonadati</taxon>
        <taxon>Pseudomonadota</taxon>
        <taxon>Alphaproteobacteria</taxon>
        <taxon>Holosporales</taxon>
        <taxon>Candidatus Paracaedibacteraceae</taxon>
        <taxon>Candidatus Bodocaedibacter</taxon>
    </lineage>
</organism>
<comment type="caution">
    <text evidence="13">Lacks conserved residue(s) required for the propagation of feature annotation.</text>
</comment>
<evidence type="ECO:0000256" key="2">
    <source>
        <dbReference type="ARBA" id="ARBA00004752"/>
    </source>
</evidence>
<dbReference type="AlphaFoldDB" id="A0A7L9RT59"/>
<comment type="function">
    <text evidence="13">Cell wall formation. Adds enolpyruvyl to UDP-N-acetylglucosamine.</text>
</comment>
<evidence type="ECO:0000259" key="14">
    <source>
        <dbReference type="Pfam" id="PF00275"/>
    </source>
</evidence>
<evidence type="ECO:0000256" key="8">
    <source>
        <dbReference type="ARBA" id="ARBA00023306"/>
    </source>
</evidence>
<dbReference type="InterPro" id="IPR050068">
    <property type="entry name" value="MurA_subfamily"/>
</dbReference>
<dbReference type="FunFam" id="3.65.10.10:FF:000001">
    <property type="entry name" value="UDP-N-acetylglucosamine 1-carboxyvinyltransferase"/>
    <property type="match status" value="1"/>
</dbReference>
<dbReference type="KEGG" id="pbal:CPBP_00495"/>
<dbReference type="SUPFAM" id="SSF55205">
    <property type="entry name" value="EPT/RTPC-like"/>
    <property type="match status" value="1"/>
</dbReference>
<evidence type="ECO:0000256" key="7">
    <source>
        <dbReference type="ARBA" id="ARBA00022984"/>
    </source>
</evidence>
<evidence type="ECO:0000256" key="11">
    <source>
        <dbReference type="ARBA" id="ARBA00038367"/>
    </source>
</evidence>
<dbReference type="InterPro" id="IPR001986">
    <property type="entry name" value="Enolpyruvate_Tfrase_dom"/>
</dbReference>
<gene>
    <name evidence="13 15" type="primary">murA</name>
    <name evidence="15" type="ORF">CPBP_00495</name>
</gene>
<evidence type="ECO:0000313" key="16">
    <source>
        <dbReference type="Proteomes" id="UP000594001"/>
    </source>
</evidence>
<keyword evidence="6 13" id="KW-0133">Cell shape</keyword>
<dbReference type="Gene3D" id="3.65.10.10">
    <property type="entry name" value="Enolpyruvate transferase domain"/>
    <property type="match status" value="2"/>
</dbReference>
<dbReference type="PANTHER" id="PTHR43783">
    <property type="entry name" value="UDP-N-ACETYLGLUCOSAMINE 1-CARBOXYVINYLTRANSFERASE"/>
    <property type="match status" value="1"/>
</dbReference>
<feature type="binding site" evidence="13">
    <location>
        <begin position="22"/>
        <end position="23"/>
    </location>
    <ligand>
        <name>phosphoenolpyruvate</name>
        <dbReference type="ChEBI" id="CHEBI:58702"/>
    </ligand>
</feature>
<dbReference type="CDD" id="cd01555">
    <property type="entry name" value="UdpNAET"/>
    <property type="match status" value="1"/>
</dbReference>
<dbReference type="Proteomes" id="UP000594001">
    <property type="component" value="Chromosome"/>
</dbReference>
<evidence type="ECO:0000256" key="3">
    <source>
        <dbReference type="ARBA" id="ARBA00022490"/>
    </source>
</evidence>
<dbReference type="GO" id="GO:0051301">
    <property type="term" value="P:cell division"/>
    <property type="evidence" value="ECO:0007669"/>
    <property type="project" value="UniProtKB-KW"/>
</dbReference>
<protein>
    <recommendedName>
        <fullName evidence="13">UDP-N-acetylglucosamine 1-carboxyvinyltransferase</fullName>
        <ecNumber evidence="13">2.5.1.7</ecNumber>
    </recommendedName>
    <alternativeName>
        <fullName evidence="13">Enoylpyruvate transferase</fullName>
    </alternativeName>
    <alternativeName>
        <fullName evidence="13">UDP-N-acetylglucosamine enolpyruvyl transferase</fullName>
        <shortName evidence="13">EPT</shortName>
    </alternativeName>
</protein>
<feature type="active site" description="Proton donor" evidence="13">
    <location>
        <position position="117"/>
    </location>
</feature>
<dbReference type="GO" id="GO:0008760">
    <property type="term" value="F:UDP-N-acetylglucosamine 1-carboxyvinyltransferase activity"/>
    <property type="evidence" value="ECO:0007669"/>
    <property type="project" value="UniProtKB-UniRule"/>
</dbReference>
<evidence type="ECO:0000256" key="12">
    <source>
        <dbReference type="ARBA" id="ARBA00047527"/>
    </source>
</evidence>
<feature type="domain" description="Enolpyruvate transferase" evidence="14">
    <location>
        <begin position="7"/>
        <end position="408"/>
    </location>
</feature>
<dbReference type="EC" id="2.5.1.7" evidence="13"/>
<feature type="binding site" evidence="13">
    <location>
        <position position="307"/>
    </location>
    <ligand>
        <name>UDP-N-acetyl-alpha-D-glucosamine</name>
        <dbReference type="ChEBI" id="CHEBI:57705"/>
    </ligand>
</feature>
<dbReference type="InterPro" id="IPR036968">
    <property type="entry name" value="Enolpyruvate_Tfrase_sf"/>
</dbReference>
<feature type="modified residue" description="2-(S-cysteinyl)pyruvic acid O-phosphothioketal" evidence="13">
    <location>
        <position position="117"/>
    </location>
</feature>
<feature type="binding site" evidence="13">
    <location>
        <position position="93"/>
    </location>
    <ligand>
        <name>UDP-N-acetyl-alpha-D-glucosamine</name>
        <dbReference type="ChEBI" id="CHEBI:57705"/>
    </ligand>
</feature>
<evidence type="ECO:0000256" key="10">
    <source>
        <dbReference type="ARBA" id="ARBA00023317"/>
    </source>
</evidence>
<keyword evidence="8 13" id="KW-0131">Cell cycle</keyword>
<sequence length="420" mass="44660">MDKIVITGGQPLDGKISISGGKNAALPLICSAILTADDVVFENSPNALADMESLKHLLEHLGCTVEYKGSTARVNAGGIHHQTAPYEIVRKMRASILVLGPLLARFGQAVVSYPGGCAIGARPIDVTLSGLEALGVEIILDNGYIHAKVKGDRLKGTHYTLSVPSWTGTENLIMAAVFAEGTTVFENVAREPEVVDLCKCLNSMGAKITGAGTSTITIQGVDRLHGTTHSVMTDRLEAGTYAVAAAITGGRIHLDNTTHEVLYAFTEALQRSGTKVTPVPNGMIIEGGYDINPVDIITEPYPGFATDLQAQMMALMTLAKGTSLIKETIFENRFMHVPELNRMGANIAIQGNIAVVRGVPKLQGAPVMATDLRASVSMVLAGLAAEGETVISRIYHLDRGYEYLDEKLRSCGAHVKRVTG</sequence>
<keyword evidence="4 13" id="KW-0132">Cell division</keyword>
<name>A0A7L9RT59_9PROT</name>
<dbReference type="GO" id="GO:0009252">
    <property type="term" value="P:peptidoglycan biosynthetic process"/>
    <property type="evidence" value="ECO:0007669"/>
    <property type="project" value="UniProtKB-UniRule"/>
</dbReference>
<accession>A0A7L9RT59</accession>
<evidence type="ECO:0000256" key="9">
    <source>
        <dbReference type="ARBA" id="ARBA00023316"/>
    </source>
</evidence>
<keyword evidence="3 13" id="KW-0963">Cytoplasm</keyword>
<dbReference type="NCBIfam" id="NF006873">
    <property type="entry name" value="PRK09369.1"/>
    <property type="match status" value="1"/>
</dbReference>
<keyword evidence="16" id="KW-1185">Reference proteome</keyword>
<evidence type="ECO:0000256" key="5">
    <source>
        <dbReference type="ARBA" id="ARBA00022679"/>
    </source>
</evidence>
<dbReference type="PANTHER" id="PTHR43783:SF1">
    <property type="entry name" value="UDP-N-ACETYLGLUCOSAMINE 1-CARBOXYVINYLTRANSFERASE"/>
    <property type="match status" value="1"/>
</dbReference>
<evidence type="ECO:0000256" key="6">
    <source>
        <dbReference type="ARBA" id="ARBA00022960"/>
    </source>
</evidence>
<dbReference type="GO" id="GO:0008360">
    <property type="term" value="P:regulation of cell shape"/>
    <property type="evidence" value="ECO:0007669"/>
    <property type="project" value="UniProtKB-KW"/>
</dbReference>
<evidence type="ECO:0000256" key="13">
    <source>
        <dbReference type="HAMAP-Rule" id="MF_00111"/>
    </source>
</evidence>
<dbReference type="RefSeq" id="WP_350332472.1">
    <property type="nucleotide sequence ID" value="NZ_CP054719.1"/>
</dbReference>
<dbReference type="HAMAP" id="MF_00111">
    <property type="entry name" value="MurA"/>
    <property type="match status" value="1"/>
</dbReference>
<comment type="pathway">
    <text evidence="2 13">Cell wall biogenesis; peptidoglycan biosynthesis.</text>
</comment>
<dbReference type="NCBIfam" id="TIGR01072">
    <property type="entry name" value="murA"/>
    <property type="match status" value="1"/>
</dbReference>
<dbReference type="GO" id="GO:0019277">
    <property type="term" value="P:UDP-N-acetylgalactosamine biosynthetic process"/>
    <property type="evidence" value="ECO:0007669"/>
    <property type="project" value="InterPro"/>
</dbReference>
<keyword evidence="10 13" id="KW-0670">Pyruvate</keyword>
<reference evidence="15 16" key="1">
    <citation type="submission" date="2020-06" db="EMBL/GenBank/DDBJ databases">
        <title>The endosymbiont of the kinetoplastid Bodo saltans is a Paracaedibacter-like alpha-proteobacterium possessing a putative toxin-antitoxin system.</title>
        <authorList>
            <person name="Midha S."/>
            <person name="Rigden D.J."/>
            <person name="Siozios S."/>
            <person name="Hurst G.D.D."/>
            <person name="Jackson A.P."/>
        </authorList>
    </citation>
    <scope>NUCLEOTIDE SEQUENCE [LARGE SCALE GENOMIC DNA]</scope>
    <source>
        <strain evidence="15">Lake Konstanz</strain>
    </source>
</reference>
<keyword evidence="5 13" id="KW-0808">Transferase</keyword>
<keyword evidence="9 13" id="KW-0961">Cell wall biogenesis/degradation</keyword>
<comment type="catalytic activity">
    <reaction evidence="12 13">
        <text>phosphoenolpyruvate + UDP-N-acetyl-alpha-D-glucosamine = UDP-N-acetyl-3-O-(1-carboxyvinyl)-alpha-D-glucosamine + phosphate</text>
        <dbReference type="Rhea" id="RHEA:18681"/>
        <dbReference type="ChEBI" id="CHEBI:43474"/>
        <dbReference type="ChEBI" id="CHEBI:57705"/>
        <dbReference type="ChEBI" id="CHEBI:58702"/>
        <dbReference type="ChEBI" id="CHEBI:68483"/>
        <dbReference type="EC" id="2.5.1.7"/>
    </reaction>
</comment>
<dbReference type="UniPathway" id="UPA00219"/>